<gene>
    <name evidence="3" type="ORF">FYK55_11320</name>
</gene>
<dbReference type="GO" id="GO:0016020">
    <property type="term" value="C:membrane"/>
    <property type="evidence" value="ECO:0007669"/>
    <property type="project" value="GOC"/>
</dbReference>
<accession>A0A5M6D8P1</accession>
<feature type="transmembrane region" description="Helical" evidence="1">
    <location>
        <begin position="81"/>
        <end position="107"/>
    </location>
</feature>
<keyword evidence="1" id="KW-1133">Transmembrane helix</keyword>
<keyword evidence="1" id="KW-0812">Transmembrane</keyword>
<dbReference type="GO" id="GO:0046513">
    <property type="term" value="P:ceramide biosynthetic process"/>
    <property type="evidence" value="ECO:0007669"/>
    <property type="project" value="TreeGrafter"/>
</dbReference>
<organism evidence="3 4">
    <name type="scientific">Roseiconus nitratireducens</name>
    <dbReference type="NCBI Taxonomy" id="2605748"/>
    <lineage>
        <taxon>Bacteria</taxon>
        <taxon>Pseudomonadati</taxon>
        <taxon>Planctomycetota</taxon>
        <taxon>Planctomycetia</taxon>
        <taxon>Pirellulales</taxon>
        <taxon>Pirellulaceae</taxon>
        <taxon>Roseiconus</taxon>
    </lineage>
</organism>
<dbReference type="EMBL" id="VWOX01000005">
    <property type="protein sequence ID" value="KAA5543908.1"/>
    <property type="molecule type" value="Genomic_DNA"/>
</dbReference>
<dbReference type="Pfam" id="PF00487">
    <property type="entry name" value="FA_desaturase"/>
    <property type="match status" value="1"/>
</dbReference>
<evidence type="ECO:0000256" key="1">
    <source>
        <dbReference type="SAM" id="Phobius"/>
    </source>
</evidence>
<reference evidence="3 4" key="1">
    <citation type="submission" date="2019-08" db="EMBL/GenBank/DDBJ databases">
        <authorList>
            <person name="Dhanesh K."/>
            <person name="Kumar G."/>
            <person name="Sasikala C."/>
            <person name="Venkata Ramana C."/>
        </authorList>
    </citation>
    <scope>NUCLEOTIDE SEQUENCE [LARGE SCALE GENOMIC DNA]</scope>
    <source>
        <strain evidence="3 4">JC645</strain>
    </source>
</reference>
<dbReference type="PANTHER" id="PTHR12879:SF8">
    <property type="entry name" value="SPHINGOLIPID DELTA(4)-DESATURASE DES1"/>
    <property type="match status" value="1"/>
</dbReference>
<dbReference type="Proteomes" id="UP000324479">
    <property type="component" value="Unassembled WGS sequence"/>
</dbReference>
<feature type="transmembrane region" description="Helical" evidence="1">
    <location>
        <begin position="119"/>
        <end position="138"/>
    </location>
</feature>
<dbReference type="PANTHER" id="PTHR12879">
    <property type="entry name" value="SPHINGOLIPID DELTA 4 DESATURASE/C-4 HYDROXYLASE PROTEIN DES2"/>
    <property type="match status" value="1"/>
</dbReference>
<dbReference type="GO" id="GO:0042284">
    <property type="term" value="F:sphingolipid delta-4 desaturase activity"/>
    <property type="evidence" value="ECO:0007669"/>
    <property type="project" value="TreeGrafter"/>
</dbReference>
<keyword evidence="1" id="KW-0472">Membrane</keyword>
<dbReference type="AlphaFoldDB" id="A0A5M6D8P1"/>
<dbReference type="InterPro" id="IPR005804">
    <property type="entry name" value="FA_desaturase_dom"/>
</dbReference>
<evidence type="ECO:0000259" key="2">
    <source>
        <dbReference type="Pfam" id="PF00487"/>
    </source>
</evidence>
<protein>
    <submittedName>
        <fullName evidence="3">Fatty acid desaturase</fullName>
    </submittedName>
</protein>
<comment type="caution">
    <text evidence="3">The sequence shown here is derived from an EMBL/GenBank/DDBJ whole genome shotgun (WGS) entry which is preliminary data.</text>
</comment>
<sequence>MVAALPFYVLAAASLHGISLLTHEAVHGVLSPNRSLNRWLGILCAIPVLQNYSAYKVLHLQHHKHLGDAGDPDHYENYSRWSWLVFAMHWLRLLIGYPIYVTMIPILGYRQGNPSDRRWIVFEVFLVLAVAVAAVLLIAPTALLHVWLIPMLFINTMVNIRGMSQHTFLEQPDDPVRGTRSILTNRLTEFFMCNENYHLEHHLFPRVPWYNLRRLHLAVEDQLVDRHAPMIDSYFQFVVEFTRKSLQRSPFGSRD</sequence>
<evidence type="ECO:0000313" key="4">
    <source>
        <dbReference type="Proteomes" id="UP000324479"/>
    </source>
</evidence>
<keyword evidence="4" id="KW-1185">Reference proteome</keyword>
<name>A0A5M6D8P1_9BACT</name>
<evidence type="ECO:0000313" key="3">
    <source>
        <dbReference type="EMBL" id="KAA5543908.1"/>
    </source>
</evidence>
<proteinExistence type="predicted"/>
<feature type="domain" description="Fatty acid desaturase" evidence="2">
    <location>
        <begin position="3"/>
        <end position="232"/>
    </location>
</feature>